<reference evidence="2" key="1">
    <citation type="submission" date="2017-02" db="UniProtKB">
        <authorList>
            <consortium name="WormBaseParasite"/>
        </authorList>
    </citation>
    <scope>IDENTIFICATION</scope>
</reference>
<organism evidence="1 2">
    <name type="scientific">Ascaris lumbricoides</name>
    <name type="common">Giant roundworm</name>
    <dbReference type="NCBI Taxonomy" id="6252"/>
    <lineage>
        <taxon>Eukaryota</taxon>
        <taxon>Metazoa</taxon>
        <taxon>Ecdysozoa</taxon>
        <taxon>Nematoda</taxon>
        <taxon>Chromadorea</taxon>
        <taxon>Rhabditida</taxon>
        <taxon>Spirurina</taxon>
        <taxon>Ascaridomorpha</taxon>
        <taxon>Ascaridoidea</taxon>
        <taxon>Ascarididae</taxon>
        <taxon>Ascaris</taxon>
    </lineage>
</organism>
<proteinExistence type="predicted"/>
<dbReference type="WBParaSite" id="ALUE_0002126101-mRNA-1">
    <property type="protein sequence ID" value="ALUE_0002126101-mRNA-1"/>
    <property type="gene ID" value="ALUE_0002126101"/>
</dbReference>
<evidence type="ECO:0000313" key="1">
    <source>
        <dbReference type="Proteomes" id="UP000036681"/>
    </source>
</evidence>
<dbReference type="AlphaFoldDB" id="A0A0M3IR83"/>
<sequence length="464" mass="52367">MLKNTVAGGKQSSQAELTLDPLGTKKTYGVENIIESEGNKFRALRTTLKHPKRGIHFEVLRPAQNKYAFSVQPKVGSRRRPTVAEMTYDKTPSGYHWEGSLTDEALKSPLKAKVDVVKSGHDEHNYGLNIKTEFDYSGQPDKLFSNSLRIERKTVTLHRRRRATGKDARFEAEFICTHPASNLHTRLWANIDRKDVNGSLLPIRTQFGAEMNNAQKQLVKYLLSTESDAATYTEIKMVSPECNMKARIDAVDKKHYKLAFYKDSDRASMLGEVKIHNKGVDLDVRDEKSGDVKLHASAVMPNEYTAEFEIWHSEAGKRIRDARLALEDSDRASMLGEVKIHNKGVDLDVRDEKSGDVKLHASAVMPNEYTAEFEIWHSEAGKRIRDARLALEDSDRASMLGEVKIHNKGVDLDVRDEKSGDVKLHASAVMPNEYTAEFEIWHSEAGKRIRDARLALESQLLLGI</sequence>
<accession>A0A0M3IR83</accession>
<evidence type="ECO:0000313" key="2">
    <source>
        <dbReference type="WBParaSite" id="ALUE_0002126101-mRNA-1"/>
    </source>
</evidence>
<name>A0A0M3IR83_ASCLU</name>
<dbReference type="Proteomes" id="UP000036681">
    <property type="component" value="Unplaced"/>
</dbReference>
<protein>
    <submittedName>
        <fullName evidence="2">Alpha-mannosidase</fullName>
    </submittedName>
</protein>
<keyword evidence="1" id="KW-1185">Reference proteome</keyword>